<comment type="similarity">
    <text evidence="5">Belongs to the protein kinase superfamily. STE Ser/Thr protein kinase family. MAP kinase kinase subfamily.</text>
</comment>
<dbReference type="Gene3D" id="1.10.510.10">
    <property type="entry name" value="Transferase(Phosphotransferase) domain 1"/>
    <property type="match status" value="1"/>
</dbReference>
<evidence type="ECO:0000256" key="1">
    <source>
        <dbReference type="ARBA" id="ARBA00022679"/>
    </source>
</evidence>
<dbReference type="EC" id="2.7.12.2" evidence="6"/>
<evidence type="ECO:0000256" key="10">
    <source>
        <dbReference type="SAM" id="MobiDB-lite"/>
    </source>
</evidence>
<organism evidence="12 13">
    <name type="scientific">Kitasatospora putterlickiae</name>
    <dbReference type="NCBI Taxonomy" id="221725"/>
    <lineage>
        <taxon>Bacteria</taxon>
        <taxon>Bacillati</taxon>
        <taxon>Actinomycetota</taxon>
        <taxon>Actinomycetes</taxon>
        <taxon>Kitasatosporales</taxon>
        <taxon>Streptomycetaceae</taxon>
        <taxon>Kitasatospora</taxon>
    </lineage>
</organism>
<proteinExistence type="inferred from homology"/>
<dbReference type="PROSITE" id="PS50011">
    <property type="entry name" value="PROTEIN_KINASE_DOM"/>
    <property type="match status" value="1"/>
</dbReference>
<name>A0ABN1YFT1_9ACTN</name>
<evidence type="ECO:0000256" key="3">
    <source>
        <dbReference type="ARBA" id="ARBA00022777"/>
    </source>
</evidence>
<dbReference type="PROSITE" id="PS00108">
    <property type="entry name" value="PROTEIN_KINASE_ST"/>
    <property type="match status" value="1"/>
</dbReference>
<sequence>MAEQAVLGQVWELGTRIGDPSGFGKVFEATGENGRQAVVKLVPKEPGHERELEFVNTATRNVVPVLDHGEHDGHWAIVMPRADKSLSQHLAEAGGTLPLDEVVQILRDIAAALADLDGDIVHRDLKPANILLLDGAWCLADFGLARFADATTAANTWKFAGTEGYIPPERWRQERATIASDVYSLGVIAYQLIAGTLPFTGPDFRNQHLHADPPALAGVPAAMAALVEECLNKAPQARPTPANLDARLNRIQQAPSTGGLAALAQANRDEAARQAESARQESQHRTETERRKDLFRAAKNAMTRIAEMVLDTVTDAAPSANVTRGPQGGWAVTLNRGRLKMSAVHDTDPAMWRGAAPRFDVIAYATISLECDASYGGYQGRTHSLWYCDAQTEGEYHWYETAFMTSPLLIRVAPAIEPFSLPPGPEAGAALRPGMGVHQVAWPFTEVGISDLDAFIDRWTEGLANAAAGQLTHPSTMPERPPGTWR</sequence>
<dbReference type="InterPro" id="IPR008271">
    <property type="entry name" value="Ser/Thr_kinase_AS"/>
</dbReference>
<keyword evidence="2" id="KW-0547">Nucleotide-binding</keyword>
<accession>A0ABN1YFT1</accession>
<evidence type="ECO:0000256" key="8">
    <source>
        <dbReference type="ARBA" id="ARBA00049299"/>
    </source>
</evidence>
<protein>
    <recommendedName>
        <fullName evidence="6">mitogen-activated protein kinase kinase</fullName>
        <ecNumber evidence="6">2.7.12.2</ecNumber>
    </recommendedName>
</protein>
<evidence type="ECO:0000256" key="2">
    <source>
        <dbReference type="ARBA" id="ARBA00022741"/>
    </source>
</evidence>
<keyword evidence="13" id="KW-1185">Reference proteome</keyword>
<dbReference type="InterPro" id="IPR000719">
    <property type="entry name" value="Prot_kinase_dom"/>
</dbReference>
<dbReference type="PANTHER" id="PTHR48013:SF9">
    <property type="entry name" value="DUAL SPECIFICITY MITOGEN-ACTIVATED PROTEIN KINASE KINASE 5"/>
    <property type="match status" value="1"/>
</dbReference>
<keyword evidence="3" id="KW-0418">Kinase</keyword>
<feature type="region of interest" description="Disordered" evidence="10">
    <location>
        <begin position="467"/>
        <end position="486"/>
    </location>
</feature>
<comment type="catalytic activity">
    <reaction evidence="8">
        <text>L-threonyl-[protein] + ATP = O-phospho-L-threonyl-[protein] + ADP + H(+)</text>
        <dbReference type="Rhea" id="RHEA:46608"/>
        <dbReference type="Rhea" id="RHEA-COMP:11060"/>
        <dbReference type="Rhea" id="RHEA-COMP:11605"/>
        <dbReference type="ChEBI" id="CHEBI:15378"/>
        <dbReference type="ChEBI" id="CHEBI:30013"/>
        <dbReference type="ChEBI" id="CHEBI:30616"/>
        <dbReference type="ChEBI" id="CHEBI:61977"/>
        <dbReference type="ChEBI" id="CHEBI:456216"/>
        <dbReference type="EC" id="2.7.12.2"/>
    </reaction>
</comment>
<dbReference type="SUPFAM" id="SSF56112">
    <property type="entry name" value="Protein kinase-like (PK-like)"/>
    <property type="match status" value="1"/>
</dbReference>
<feature type="region of interest" description="Disordered" evidence="10">
    <location>
        <begin position="266"/>
        <end position="292"/>
    </location>
</feature>
<comment type="catalytic activity">
    <reaction evidence="7">
        <text>L-seryl-[protein] + ATP = O-phospho-L-seryl-[protein] + ADP + H(+)</text>
        <dbReference type="Rhea" id="RHEA:17989"/>
        <dbReference type="Rhea" id="RHEA-COMP:9863"/>
        <dbReference type="Rhea" id="RHEA-COMP:11604"/>
        <dbReference type="ChEBI" id="CHEBI:15378"/>
        <dbReference type="ChEBI" id="CHEBI:29999"/>
        <dbReference type="ChEBI" id="CHEBI:30616"/>
        <dbReference type="ChEBI" id="CHEBI:83421"/>
        <dbReference type="ChEBI" id="CHEBI:456216"/>
        <dbReference type="EC" id="2.7.12.2"/>
    </reaction>
</comment>
<evidence type="ECO:0000313" key="12">
    <source>
        <dbReference type="EMBL" id="GAA1410746.1"/>
    </source>
</evidence>
<keyword evidence="4" id="KW-0067">ATP-binding</keyword>
<evidence type="ECO:0000313" key="13">
    <source>
        <dbReference type="Proteomes" id="UP001499863"/>
    </source>
</evidence>
<dbReference type="Proteomes" id="UP001499863">
    <property type="component" value="Unassembled WGS sequence"/>
</dbReference>
<evidence type="ECO:0000256" key="4">
    <source>
        <dbReference type="ARBA" id="ARBA00022840"/>
    </source>
</evidence>
<gene>
    <name evidence="12" type="ORF">GCM10009639_61890</name>
</gene>
<reference evidence="12 13" key="1">
    <citation type="journal article" date="2019" name="Int. J. Syst. Evol. Microbiol.">
        <title>The Global Catalogue of Microorganisms (GCM) 10K type strain sequencing project: providing services to taxonomists for standard genome sequencing and annotation.</title>
        <authorList>
            <consortium name="The Broad Institute Genomics Platform"/>
            <consortium name="The Broad Institute Genome Sequencing Center for Infectious Disease"/>
            <person name="Wu L."/>
            <person name="Ma J."/>
        </authorList>
    </citation>
    <scope>NUCLEOTIDE SEQUENCE [LARGE SCALE GENOMIC DNA]</scope>
    <source>
        <strain evidence="12 13">JCM 12393</strain>
    </source>
</reference>
<feature type="domain" description="Protein kinase" evidence="11">
    <location>
        <begin position="12"/>
        <end position="248"/>
    </location>
</feature>
<dbReference type="SMART" id="SM00220">
    <property type="entry name" value="S_TKc"/>
    <property type="match status" value="1"/>
</dbReference>
<evidence type="ECO:0000259" key="11">
    <source>
        <dbReference type="PROSITE" id="PS50011"/>
    </source>
</evidence>
<dbReference type="PANTHER" id="PTHR48013">
    <property type="entry name" value="DUAL SPECIFICITY MITOGEN-ACTIVATED PROTEIN KINASE KINASE 5-RELATED"/>
    <property type="match status" value="1"/>
</dbReference>
<dbReference type="RefSeq" id="WP_344343623.1">
    <property type="nucleotide sequence ID" value="NZ_BAAAKJ010000396.1"/>
</dbReference>
<comment type="catalytic activity">
    <reaction evidence="9">
        <text>L-tyrosyl-[protein] + ATP = O-phospho-L-tyrosyl-[protein] + ADP + H(+)</text>
        <dbReference type="Rhea" id="RHEA:10596"/>
        <dbReference type="Rhea" id="RHEA-COMP:10136"/>
        <dbReference type="Rhea" id="RHEA-COMP:20101"/>
        <dbReference type="ChEBI" id="CHEBI:15378"/>
        <dbReference type="ChEBI" id="CHEBI:30616"/>
        <dbReference type="ChEBI" id="CHEBI:46858"/>
        <dbReference type="ChEBI" id="CHEBI:61978"/>
        <dbReference type="ChEBI" id="CHEBI:456216"/>
        <dbReference type="EC" id="2.7.12.2"/>
    </reaction>
</comment>
<evidence type="ECO:0000256" key="7">
    <source>
        <dbReference type="ARBA" id="ARBA00049014"/>
    </source>
</evidence>
<dbReference type="EMBL" id="BAAAKJ010000396">
    <property type="protein sequence ID" value="GAA1410746.1"/>
    <property type="molecule type" value="Genomic_DNA"/>
</dbReference>
<evidence type="ECO:0000256" key="6">
    <source>
        <dbReference type="ARBA" id="ARBA00038999"/>
    </source>
</evidence>
<dbReference type="InterPro" id="IPR011009">
    <property type="entry name" value="Kinase-like_dom_sf"/>
</dbReference>
<comment type="caution">
    <text evidence="12">The sequence shown here is derived from an EMBL/GenBank/DDBJ whole genome shotgun (WGS) entry which is preliminary data.</text>
</comment>
<feature type="compositionally biased region" description="Basic and acidic residues" evidence="10">
    <location>
        <begin position="267"/>
        <end position="292"/>
    </location>
</feature>
<dbReference type="Pfam" id="PF00069">
    <property type="entry name" value="Pkinase"/>
    <property type="match status" value="1"/>
</dbReference>
<keyword evidence="1" id="KW-0808">Transferase</keyword>
<dbReference type="CDD" id="cd14014">
    <property type="entry name" value="STKc_PknB_like"/>
    <property type="match status" value="1"/>
</dbReference>
<evidence type="ECO:0000256" key="9">
    <source>
        <dbReference type="ARBA" id="ARBA00051693"/>
    </source>
</evidence>
<evidence type="ECO:0000256" key="5">
    <source>
        <dbReference type="ARBA" id="ARBA00038035"/>
    </source>
</evidence>